<dbReference type="PANTHER" id="PTHR40940">
    <property type="entry name" value="PROTEIN BATD-RELATED"/>
    <property type="match status" value="1"/>
</dbReference>
<gene>
    <name evidence="1" type="ORF">IMCC3088_2391</name>
</gene>
<dbReference type="OrthoDB" id="5293418at2"/>
<protein>
    <submittedName>
        <fullName evidence="1">BatD</fullName>
    </submittedName>
</protein>
<evidence type="ECO:0000313" key="1">
    <source>
        <dbReference type="EMBL" id="EGG28931.1"/>
    </source>
</evidence>
<dbReference type="RefSeq" id="WP_009576556.1">
    <property type="nucleotide sequence ID" value="NZ_AEIG01000072.1"/>
</dbReference>
<sequence>MNKSIRLLWLMLLSLSVQFAQATESIEIKTIEDLISAGELEAQLVIEKKPPLYQKAPIEISVEVGTDRWFKRGTKVHDFIVAETLVRPTSSFAFNDSRRRDGDTWSFQSWSFYLYAQKTGRLQTPPLTVFISVDTEMHGVIEGEITLEAPELEIQAPPGSEALDYWVASTDFTVDESWEGELEEYQVGDAVTRIRRFTIDSAPAMSIPDSPEIKLDGLQVYQAPAKVNDKTVRGSIQGIREEKTVITFNTAGSFTIPDDQLFWLDLDTNSVETIELPGREFEVSGLSLGSQISLKPSFKENKWLFLYTGIGILALALSFFVIRKLIQLPSFISIRNRLDLAKQKRQLKAGYMRAASEQNTQQCLNLLYERMSDYSQWQLEMACAHDQELSRVSAALLAHAYGVGKAPEVNELKMLWKVTDVTKNNMDCEVSLQLNPESTRIPSVNN</sequence>
<dbReference type="PANTHER" id="PTHR40940:SF1">
    <property type="entry name" value="PROTEIN BATD"/>
    <property type="match status" value="1"/>
</dbReference>
<proteinExistence type="predicted"/>
<keyword evidence="2" id="KW-1185">Reference proteome</keyword>
<dbReference type="Proteomes" id="UP000005615">
    <property type="component" value="Unassembled WGS sequence"/>
</dbReference>
<reference evidence="1 2" key="1">
    <citation type="journal article" date="2011" name="J. Bacteriol.">
        <title>Genome sequence of strain IMCC3088, a proteorhodopsin-containing marine bacterium belonging to the OM60/NOR5 clade.</title>
        <authorList>
            <person name="Jang Y."/>
            <person name="Oh H.M."/>
            <person name="Kang I."/>
            <person name="Lee K."/>
            <person name="Yang S.J."/>
            <person name="Cho J.C."/>
        </authorList>
    </citation>
    <scope>NUCLEOTIDE SEQUENCE [LARGE SCALE GENOMIC DNA]</scope>
    <source>
        <strain evidence="1 2">IMCC3088</strain>
    </source>
</reference>
<dbReference type="STRING" id="2518989.IMCC3088_2391"/>
<organism evidence="1 2">
    <name type="scientific">Aequoribacter fuscus</name>
    <dbReference type="NCBI Taxonomy" id="2518989"/>
    <lineage>
        <taxon>Bacteria</taxon>
        <taxon>Pseudomonadati</taxon>
        <taxon>Pseudomonadota</taxon>
        <taxon>Gammaproteobacteria</taxon>
        <taxon>Cellvibrionales</taxon>
        <taxon>Halieaceae</taxon>
        <taxon>Aequoribacter</taxon>
    </lineage>
</organism>
<name>F3L410_9GAMM</name>
<evidence type="ECO:0000313" key="2">
    <source>
        <dbReference type="Proteomes" id="UP000005615"/>
    </source>
</evidence>
<comment type="caution">
    <text evidence="1">The sequence shown here is derived from an EMBL/GenBank/DDBJ whole genome shotgun (WGS) entry which is preliminary data.</text>
</comment>
<dbReference type="EMBL" id="AEIG01000072">
    <property type="protein sequence ID" value="EGG28931.1"/>
    <property type="molecule type" value="Genomic_DNA"/>
</dbReference>
<accession>F3L410</accession>
<dbReference type="AlphaFoldDB" id="F3L410"/>
<dbReference type="InterPro" id="IPR025738">
    <property type="entry name" value="BatD"/>
</dbReference>